<dbReference type="Proteomes" id="UP000248925">
    <property type="component" value="Unassembled WGS sequence"/>
</dbReference>
<gene>
    <name evidence="1" type="ORF">CPY51_12545</name>
</gene>
<organism evidence="1 2">
    <name type="scientific">Rhizobium tubonense</name>
    <dbReference type="NCBI Taxonomy" id="484088"/>
    <lineage>
        <taxon>Bacteria</taxon>
        <taxon>Pseudomonadati</taxon>
        <taxon>Pseudomonadota</taxon>
        <taxon>Alphaproteobacteria</taxon>
        <taxon>Hyphomicrobiales</taxon>
        <taxon>Rhizobiaceae</taxon>
        <taxon>Rhizobium/Agrobacterium group</taxon>
        <taxon>Rhizobium</taxon>
    </lineage>
</organism>
<protein>
    <submittedName>
        <fullName evidence="1">Uncharacterized protein</fullName>
    </submittedName>
</protein>
<evidence type="ECO:0000313" key="2">
    <source>
        <dbReference type="Proteomes" id="UP000248925"/>
    </source>
</evidence>
<dbReference type="AlphaFoldDB" id="A0A2W4ETM7"/>
<proteinExistence type="predicted"/>
<sequence>MKNSGNDENMFHALGVRLDVLLAMERNGGDRGQNCKNWAGRAAAPSATELATVPVRVRRPYLVDAVNLGDMIGENSLVDQQFAMVICGKCLVMGTQVESDQR</sequence>
<name>A0A2W4ETM7_9HYPH</name>
<reference evidence="1 2" key="1">
    <citation type="journal article" date="2018" name="Sci. Rep.">
        <title>Rhizobium tumorigenes sp. nov., a novel plant tumorigenic bacterium isolated from cane gall tumors on thornless blackberry.</title>
        <authorList>
            <person name="Kuzmanovi N."/>
            <person name="Smalla K."/>
            <person name="Gronow S."/>
            <person name="PuBawska J."/>
        </authorList>
    </citation>
    <scope>NUCLEOTIDE SEQUENCE [LARGE SCALE GENOMIC DNA]</scope>
    <source>
        <strain evidence="1 2">CCBAU 85046</strain>
    </source>
</reference>
<accession>A0A2W4ETM7</accession>
<evidence type="ECO:0000313" key="1">
    <source>
        <dbReference type="EMBL" id="PZM13710.1"/>
    </source>
</evidence>
<dbReference type="RefSeq" id="WP_111160560.1">
    <property type="nucleotide sequence ID" value="NZ_PCDP01000035.1"/>
</dbReference>
<keyword evidence="2" id="KW-1185">Reference proteome</keyword>
<comment type="caution">
    <text evidence="1">The sequence shown here is derived from an EMBL/GenBank/DDBJ whole genome shotgun (WGS) entry which is preliminary data.</text>
</comment>
<dbReference type="EMBL" id="PCDP01000035">
    <property type="protein sequence ID" value="PZM13710.1"/>
    <property type="molecule type" value="Genomic_DNA"/>
</dbReference>